<name>A0AAN9G1E2_9CAEN</name>
<dbReference type="AlphaFoldDB" id="A0AAN9G1E2"/>
<evidence type="ECO:0000313" key="1">
    <source>
        <dbReference type="EMBL" id="KAK7091354.1"/>
    </source>
</evidence>
<dbReference type="Proteomes" id="UP001374579">
    <property type="component" value="Unassembled WGS sequence"/>
</dbReference>
<dbReference type="EMBL" id="JBAMIC010000022">
    <property type="protein sequence ID" value="KAK7091354.1"/>
    <property type="molecule type" value="Genomic_DNA"/>
</dbReference>
<comment type="caution">
    <text evidence="1">The sequence shown here is derived from an EMBL/GenBank/DDBJ whole genome shotgun (WGS) entry which is preliminary data.</text>
</comment>
<organism evidence="1 2">
    <name type="scientific">Littorina saxatilis</name>
    <dbReference type="NCBI Taxonomy" id="31220"/>
    <lineage>
        <taxon>Eukaryota</taxon>
        <taxon>Metazoa</taxon>
        <taxon>Spiralia</taxon>
        <taxon>Lophotrochozoa</taxon>
        <taxon>Mollusca</taxon>
        <taxon>Gastropoda</taxon>
        <taxon>Caenogastropoda</taxon>
        <taxon>Littorinimorpha</taxon>
        <taxon>Littorinoidea</taxon>
        <taxon>Littorinidae</taxon>
        <taxon>Littorina</taxon>
    </lineage>
</organism>
<reference evidence="1 2" key="1">
    <citation type="submission" date="2024-02" db="EMBL/GenBank/DDBJ databases">
        <title>Chromosome-scale genome assembly of the rough periwinkle Littorina saxatilis.</title>
        <authorList>
            <person name="De Jode A."/>
            <person name="Faria R."/>
            <person name="Formenti G."/>
            <person name="Sims Y."/>
            <person name="Smith T.P."/>
            <person name="Tracey A."/>
            <person name="Wood J.M.D."/>
            <person name="Zagrodzka Z.B."/>
            <person name="Johannesson K."/>
            <person name="Butlin R.K."/>
            <person name="Leder E.H."/>
        </authorList>
    </citation>
    <scope>NUCLEOTIDE SEQUENCE [LARGE SCALE GENOMIC DNA]</scope>
    <source>
        <strain evidence="1">Snail1</strain>
        <tissue evidence="1">Muscle</tissue>
    </source>
</reference>
<accession>A0AAN9G1E2</accession>
<dbReference type="InterPro" id="IPR043136">
    <property type="entry name" value="B30.2/SPRY_sf"/>
</dbReference>
<keyword evidence="2" id="KW-1185">Reference proteome</keyword>
<dbReference type="Gene3D" id="2.60.120.920">
    <property type="match status" value="1"/>
</dbReference>
<gene>
    <name evidence="1" type="ORF">V1264_009047</name>
</gene>
<sequence length="377" mass="41954">MLTSSRLDGRLDEVPRPRELHPLHVKTVLKDLDFKQEKEVGPPVITEVCARPVSKGPAVVDVKWAGGHPGLAYRIIAHRKTQKGRTERVIVDDVSDGSQLMLLPGIDAQYRLLVAVIGKEGEETAQGAIIPSADDIVSEEKVFRTLPYVNCISLRFDPAYCHKAVAVTSSREEVMHRKCKLANLHDTYTPATSRRLDDLEGAMADNPFPNLPHMYWECVIHFHIISRLDDSKLVCDIGVCKVGMEDACGLVCDNPKAYCCYLVNRGRFITLEFWNGPNQEILARSINVADLDRENEKTLRLGFYLDLNKKVFAVINPAASTVLAQFNVKFTSLVWVIGLYCPEQVYATVKNVCVTNVPTVVAKLVTKVQGAAANVRQ</sequence>
<evidence type="ECO:0000313" key="2">
    <source>
        <dbReference type="Proteomes" id="UP001374579"/>
    </source>
</evidence>
<protein>
    <submittedName>
        <fullName evidence="1">Uncharacterized protein</fullName>
    </submittedName>
</protein>
<proteinExistence type="predicted"/>